<proteinExistence type="predicted"/>
<dbReference type="Pfam" id="PF01418">
    <property type="entry name" value="HTH_6"/>
    <property type="match status" value="1"/>
</dbReference>
<dbReference type="SUPFAM" id="SSF53697">
    <property type="entry name" value="SIS domain"/>
    <property type="match status" value="1"/>
</dbReference>
<reference evidence="2 3" key="1">
    <citation type="submission" date="2023-10" db="EMBL/GenBank/DDBJ databases">
        <title>Marine bacteria isolated from horseshoe crab.</title>
        <authorList>
            <person name="Cheng T.H."/>
        </authorList>
    </citation>
    <scope>NUCLEOTIDE SEQUENCE [LARGE SCALE GENOMIC DNA]</scope>
    <source>
        <strain evidence="2 3">HSC6</strain>
    </source>
</reference>
<name>A0ABU3ZDL8_9GAMM</name>
<dbReference type="RefSeq" id="WP_317520855.1">
    <property type="nucleotide sequence ID" value="NZ_JAWJZI010000001.1"/>
</dbReference>
<dbReference type="InterPro" id="IPR000281">
    <property type="entry name" value="HTH_RpiR"/>
</dbReference>
<dbReference type="Gene3D" id="3.40.50.10490">
    <property type="entry name" value="Glucose-6-phosphate isomerase like protein, domain 1"/>
    <property type="match status" value="1"/>
</dbReference>
<gene>
    <name evidence="2" type="ORF">R2X38_04200</name>
</gene>
<dbReference type="Proteomes" id="UP001186452">
    <property type="component" value="Unassembled WGS sequence"/>
</dbReference>
<dbReference type="Gene3D" id="1.10.10.10">
    <property type="entry name" value="Winged helix-like DNA-binding domain superfamily/Winged helix DNA-binding domain"/>
    <property type="match status" value="1"/>
</dbReference>
<comment type="caution">
    <text evidence="2">The sequence shown here is derived from an EMBL/GenBank/DDBJ whole genome shotgun (WGS) entry which is preliminary data.</text>
</comment>
<keyword evidence="3" id="KW-1185">Reference proteome</keyword>
<feature type="domain" description="HTH rpiR-type" evidence="1">
    <location>
        <begin position="14"/>
        <end position="89"/>
    </location>
</feature>
<sequence length="287" mass="31982">MNDRQISYQVKFRGAIQQLITGVESKLTKSEVKVVDYYLANADHAGHSGKEIANAIQVHPSTLVRLAQKLGFRGHPELKQYLIKFASQSADASERHQHTLSQMEGSVLQSTINQEIEHLRLISSAVSQPLLDESCRLILAANKVFINGQDNTEGFAEHFSRRLNRSGIDAETVSLGRSKLAECLTASQPEDVLILIFNNTMNEMTEKLIKIARNLQLQVIGISDLSTLSVPPDVLLLRIYRGETKGTKSVSPPLVITNAIVRNLTVLAEDRVMQGLRRFEMIRALEN</sequence>
<dbReference type="PANTHER" id="PTHR30514">
    <property type="entry name" value="GLUCOKINASE"/>
    <property type="match status" value="1"/>
</dbReference>
<evidence type="ECO:0000313" key="2">
    <source>
        <dbReference type="EMBL" id="MDV5168202.1"/>
    </source>
</evidence>
<dbReference type="InterPro" id="IPR046348">
    <property type="entry name" value="SIS_dom_sf"/>
</dbReference>
<dbReference type="SUPFAM" id="SSF46689">
    <property type="entry name" value="Homeodomain-like"/>
    <property type="match status" value="1"/>
</dbReference>
<dbReference type="InterPro" id="IPR036388">
    <property type="entry name" value="WH-like_DNA-bd_sf"/>
</dbReference>
<evidence type="ECO:0000259" key="1">
    <source>
        <dbReference type="PROSITE" id="PS51071"/>
    </source>
</evidence>
<evidence type="ECO:0000313" key="3">
    <source>
        <dbReference type="Proteomes" id="UP001186452"/>
    </source>
</evidence>
<dbReference type="InterPro" id="IPR047640">
    <property type="entry name" value="RpiR-like"/>
</dbReference>
<dbReference type="PANTHER" id="PTHR30514:SF18">
    <property type="entry name" value="RPIR-FAMILY TRANSCRIPTIONAL REGULATOR"/>
    <property type="match status" value="1"/>
</dbReference>
<organism evidence="2 3">
    <name type="scientific">Photobacterium rosenbergii</name>
    <dbReference type="NCBI Taxonomy" id="294936"/>
    <lineage>
        <taxon>Bacteria</taxon>
        <taxon>Pseudomonadati</taxon>
        <taxon>Pseudomonadota</taxon>
        <taxon>Gammaproteobacteria</taxon>
        <taxon>Vibrionales</taxon>
        <taxon>Vibrionaceae</taxon>
        <taxon>Photobacterium</taxon>
    </lineage>
</organism>
<dbReference type="InterPro" id="IPR009057">
    <property type="entry name" value="Homeodomain-like_sf"/>
</dbReference>
<dbReference type="EMBL" id="JAWJZI010000001">
    <property type="protein sequence ID" value="MDV5168202.1"/>
    <property type="molecule type" value="Genomic_DNA"/>
</dbReference>
<accession>A0ABU3ZDL8</accession>
<protein>
    <submittedName>
        <fullName evidence="2">MurR/RpiR family transcriptional regulator</fullName>
    </submittedName>
</protein>
<dbReference type="PROSITE" id="PS51071">
    <property type="entry name" value="HTH_RPIR"/>
    <property type="match status" value="1"/>
</dbReference>